<proteinExistence type="predicted"/>
<evidence type="ECO:0000313" key="4">
    <source>
        <dbReference type="Proteomes" id="UP001597063"/>
    </source>
</evidence>
<name>A0ABW2XA24_9ACTN</name>
<dbReference type="RefSeq" id="WP_131757023.1">
    <property type="nucleotide sequence ID" value="NZ_CAACUY010000024.1"/>
</dbReference>
<feature type="compositionally biased region" description="Basic and acidic residues" evidence="1">
    <location>
        <begin position="60"/>
        <end position="71"/>
    </location>
</feature>
<evidence type="ECO:0008006" key="5">
    <source>
        <dbReference type="Google" id="ProtNLM"/>
    </source>
</evidence>
<keyword evidence="2" id="KW-0812">Transmembrane</keyword>
<keyword evidence="2" id="KW-1133">Transmembrane helix</keyword>
<comment type="caution">
    <text evidence="3">The sequence shown here is derived from an EMBL/GenBank/DDBJ whole genome shotgun (WGS) entry which is preliminary data.</text>
</comment>
<reference evidence="4" key="1">
    <citation type="journal article" date="2019" name="Int. J. Syst. Evol. Microbiol.">
        <title>The Global Catalogue of Microorganisms (GCM) 10K type strain sequencing project: providing services to taxonomists for standard genome sequencing and annotation.</title>
        <authorList>
            <consortium name="The Broad Institute Genomics Platform"/>
            <consortium name="The Broad Institute Genome Sequencing Center for Infectious Disease"/>
            <person name="Wu L."/>
            <person name="Ma J."/>
        </authorList>
    </citation>
    <scope>NUCLEOTIDE SEQUENCE [LARGE SCALE GENOMIC DNA]</scope>
    <source>
        <strain evidence="4">JCM 9371</strain>
    </source>
</reference>
<keyword evidence="4" id="KW-1185">Reference proteome</keyword>
<feature type="region of interest" description="Disordered" evidence="1">
    <location>
        <begin position="1"/>
        <end position="24"/>
    </location>
</feature>
<organism evidence="3 4">
    <name type="scientific">Actinomadura fibrosa</name>
    <dbReference type="NCBI Taxonomy" id="111802"/>
    <lineage>
        <taxon>Bacteria</taxon>
        <taxon>Bacillati</taxon>
        <taxon>Actinomycetota</taxon>
        <taxon>Actinomycetes</taxon>
        <taxon>Streptosporangiales</taxon>
        <taxon>Thermomonosporaceae</taxon>
        <taxon>Actinomadura</taxon>
    </lineage>
</organism>
<feature type="compositionally biased region" description="Low complexity" evidence="1">
    <location>
        <begin position="109"/>
        <end position="172"/>
    </location>
</feature>
<feature type="transmembrane region" description="Helical" evidence="2">
    <location>
        <begin position="263"/>
        <end position="283"/>
    </location>
</feature>
<dbReference type="InterPro" id="IPR015943">
    <property type="entry name" value="WD40/YVTN_repeat-like_dom_sf"/>
</dbReference>
<sequence>MTARTPEQDEARLPAESEPADSRQIRRRLTFGVAGDLADLPATLSPWQRAYEAWRSADLRWRHGAPPRERANPAPADHPRPRNTARATPDPAPSPDRPAKQRRKKPRATKTPTNTTPSAPPAANTTPVAGAPAPGNSSSTKPTPAKDAATKPPTAKPAPAETAAAGPSAAKSARVESSTAKPSAGARGRGRSSTAKPAPVEDTAAKPSGAAPAQVEPTRRPKVGGVEVVTGVGGTPVAGAALKAAAPERDSGEKGGQNRRLQAGIAGAAVLVLVAVGVVFALGGEEAEKPRVAGAVAADRLFAADPAAKTDGLVQDLAAVVSDGTATVATGTEGTGAEGAERTAFLVSAAGKGWRTARVRADDGAEPPLGDRPRLLAAGAGTWVALGAAADGAVVVWTSGDGGTWTRRPAPAFGKTDKVNALARTGQGFVAVGATGDGAVVWSSADGRVWQRVSGLRAPGVTGFDRVAASGGVLVAHGTSARKVTKRKGKRKVTRTVRGDGFWRSADGGRTWSAVIVPQQRGSFGATKGLAVGPGGFATVREGHRTTGRKKHRKTTRFGVLFTSADGLAWRAAGTFGGADYLSVERFGGAAAGLAVLVRGAKGRSVLLGDGRTWRPAGVGSLDGVEVSGLTVAGGAVTLAGHRDGDAFLSGVDLKGVPGAVHAERTVRSVAAGQGRAVAVGSTNGGAAVWTAAGGRAWTRAGFPASGGWLSDVVYGVQGWLAVGRTSGASPGPLALASQDGTAWRRAPFPGGPAPVAVAAGPAGYVAVGTGAAWRSSDLKGWRRADVEGAPADVAATAKGYVAVGGRDKAPAVWTSPDGVKWSPVKLPAGLAEGPLSEVAARGDVLVAVGAGAAPLVSADGGATWAPRPLAGAASLTAVAATPRGFAVAAATGARDAAVWASGDGAAWRRVPVSGLDGPGDQRLTAMTALGGEVLAVGTSADHRGESALLWRAAAP</sequence>
<dbReference type="SUPFAM" id="SSF110296">
    <property type="entry name" value="Oligoxyloglucan reducing end-specific cellobiohydrolase"/>
    <property type="match status" value="2"/>
</dbReference>
<evidence type="ECO:0000313" key="3">
    <source>
        <dbReference type="EMBL" id="MFD0682960.1"/>
    </source>
</evidence>
<protein>
    <recommendedName>
        <fullName evidence="5">Exo-alpha-sialidase</fullName>
    </recommendedName>
</protein>
<accession>A0ABW2XA24</accession>
<dbReference type="Proteomes" id="UP001597063">
    <property type="component" value="Unassembled WGS sequence"/>
</dbReference>
<gene>
    <name evidence="3" type="ORF">ACFQZM_00500</name>
</gene>
<evidence type="ECO:0000256" key="1">
    <source>
        <dbReference type="SAM" id="MobiDB-lite"/>
    </source>
</evidence>
<dbReference type="EMBL" id="JBHTGP010000001">
    <property type="protein sequence ID" value="MFD0682960.1"/>
    <property type="molecule type" value="Genomic_DNA"/>
</dbReference>
<keyword evidence="2" id="KW-0472">Membrane</keyword>
<feature type="region of interest" description="Disordered" evidence="1">
    <location>
        <begin position="60"/>
        <end position="226"/>
    </location>
</feature>
<evidence type="ECO:0000256" key="2">
    <source>
        <dbReference type="SAM" id="Phobius"/>
    </source>
</evidence>
<dbReference type="Gene3D" id="2.130.10.10">
    <property type="entry name" value="YVTN repeat-like/Quinoprotein amine dehydrogenase"/>
    <property type="match status" value="2"/>
</dbReference>